<evidence type="ECO:0000256" key="2">
    <source>
        <dbReference type="SAM" id="Phobius"/>
    </source>
</evidence>
<feature type="region of interest" description="Disordered" evidence="1">
    <location>
        <begin position="34"/>
        <end position="75"/>
    </location>
</feature>
<reference evidence="3 4" key="1">
    <citation type="submission" date="2014-08" db="EMBL/GenBank/DDBJ databases">
        <title>Fervidobacterium pennivorans DYC genome.</title>
        <authorList>
            <person name="Wushke S."/>
        </authorList>
    </citation>
    <scope>NUCLEOTIDE SEQUENCE [LARGE SCALE GENOMIC DNA]</scope>
    <source>
        <strain evidence="3 4">DYC</strain>
    </source>
</reference>
<evidence type="ECO:0000313" key="4">
    <source>
        <dbReference type="Proteomes" id="UP000077096"/>
    </source>
</evidence>
<name>A0A172T3J8_FERPE</name>
<dbReference type="EMBL" id="CP011393">
    <property type="protein sequence ID" value="ANE41512.1"/>
    <property type="molecule type" value="Genomic_DNA"/>
</dbReference>
<feature type="compositionally biased region" description="Polar residues" evidence="1">
    <location>
        <begin position="48"/>
        <end position="61"/>
    </location>
</feature>
<dbReference type="KEGG" id="fng:JM64_05715"/>
<evidence type="ECO:0000256" key="1">
    <source>
        <dbReference type="SAM" id="MobiDB-lite"/>
    </source>
</evidence>
<accession>A0A172T3J8</accession>
<protein>
    <submittedName>
        <fullName evidence="3">Uncharacterized protein</fullName>
    </submittedName>
</protein>
<keyword evidence="2" id="KW-0812">Transmembrane</keyword>
<keyword evidence="2" id="KW-1133">Transmembrane helix</keyword>
<keyword evidence="2" id="KW-0472">Membrane</keyword>
<dbReference type="PATRIC" id="fig|93466.3.peg.1214"/>
<feature type="transmembrane region" description="Helical" evidence="2">
    <location>
        <begin position="7"/>
        <end position="29"/>
    </location>
</feature>
<proteinExistence type="predicted"/>
<dbReference type="Proteomes" id="UP000077096">
    <property type="component" value="Chromosome"/>
</dbReference>
<feature type="compositionally biased region" description="Low complexity" evidence="1">
    <location>
        <begin position="62"/>
        <end position="75"/>
    </location>
</feature>
<feature type="compositionally biased region" description="Low complexity" evidence="1">
    <location>
        <begin position="34"/>
        <end position="47"/>
    </location>
</feature>
<dbReference type="AlphaFoldDB" id="A0A172T3J8"/>
<gene>
    <name evidence="3" type="ORF">JM64_05715</name>
</gene>
<dbReference type="OrthoDB" id="49537at2"/>
<sequence length="211" mass="22721">MALNRRTVILLIIAIVIWAAAIVVLYINYGPKKTPTSTAGTTPAQTTNEQASQPGSINVHNTTTSTGQGSTNVSGSTSIGATTVANLSSFSITELASIAESKVIIKNVFEPYFVDLVSLLEGVSGTLESQDSSTFIEDITSDNTQYHGYLEIRDGGVRTTKVYLTLNGETKAWLSEELIDGKYKVIYVSSKFLVVLDTSDGRIKKISVMQK</sequence>
<evidence type="ECO:0000313" key="3">
    <source>
        <dbReference type="EMBL" id="ANE41512.1"/>
    </source>
</evidence>
<organism evidence="3 4">
    <name type="scientific">Fervidobacterium pennivorans</name>
    <dbReference type="NCBI Taxonomy" id="93466"/>
    <lineage>
        <taxon>Bacteria</taxon>
        <taxon>Thermotogati</taxon>
        <taxon>Thermotogota</taxon>
        <taxon>Thermotogae</taxon>
        <taxon>Thermotogales</taxon>
        <taxon>Fervidobacteriaceae</taxon>
        <taxon>Fervidobacterium</taxon>
    </lineage>
</organism>